<dbReference type="InterPro" id="IPR036869">
    <property type="entry name" value="J_dom_sf"/>
</dbReference>
<dbReference type="AlphaFoldDB" id="A0A7R9VG70"/>
<evidence type="ECO:0000256" key="4">
    <source>
        <dbReference type="ARBA" id="ARBA00022989"/>
    </source>
</evidence>
<comment type="subunit">
    <text evidence="9">Probable component of the PAM complex at least composed of a mitochondrial HSP70 protein, TIMM44 and TIMM14. The complex interacts with the TIMM23 component of the TIM17:23 complex.</text>
</comment>
<evidence type="ECO:0000256" key="6">
    <source>
        <dbReference type="ARBA" id="ARBA00023136"/>
    </source>
</evidence>
<dbReference type="CDD" id="cd06257">
    <property type="entry name" value="DnaJ"/>
    <property type="match status" value="1"/>
</dbReference>
<comment type="function">
    <text evidence="8">Component of the PAM complex, a complex required for the translocation of transit peptide-containing proteins from the inner membrane into the mitochondrial matrix in an ATP-dependent manner.</text>
</comment>
<dbReference type="GO" id="GO:0030150">
    <property type="term" value="P:protein import into mitochondrial matrix"/>
    <property type="evidence" value="ECO:0007669"/>
    <property type="project" value="TreeGrafter"/>
</dbReference>
<evidence type="ECO:0000259" key="10">
    <source>
        <dbReference type="PROSITE" id="PS50076"/>
    </source>
</evidence>
<proteinExistence type="inferred from homology"/>
<evidence type="ECO:0000256" key="3">
    <source>
        <dbReference type="ARBA" id="ARBA00022792"/>
    </source>
</evidence>
<name>A0A7R9VG70_9CHLO</name>
<evidence type="ECO:0000256" key="5">
    <source>
        <dbReference type="ARBA" id="ARBA00023128"/>
    </source>
</evidence>
<gene>
    <name evidence="11" type="ORF">CEUR00632_LOCUS12544</name>
</gene>
<dbReference type="SMART" id="SM00271">
    <property type="entry name" value="DnaJ"/>
    <property type="match status" value="1"/>
</dbReference>
<keyword evidence="2" id="KW-0812">Transmembrane</keyword>
<keyword evidence="6" id="KW-0472">Membrane</keyword>
<accession>A0A7R9VG70</accession>
<evidence type="ECO:0000256" key="1">
    <source>
        <dbReference type="ARBA" id="ARBA00004434"/>
    </source>
</evidence>
<evidence type="ECO:0000256" key="7">
    <source>
        <dbReference type="ARBA" id="ARBA00038105"/>
    </source>
</evidence>
<evidence type="ECO:0000256" key="9">
    <source>
        <dbReference type="ARBA" id="ARBA00063640"/>
    </source>
</evidence>
<comment type="subcellular location">
    <subcellularLocation>
        <location evidence="1">Mitochondrion inner membrane</location>
        <topology evidence="1">Single-pass membrane protein</topology>
    </subcellularLocation>
</comment>
<feature type="domain" description="J" evidence="10">
    <location>
        <begin position="56"/>
        <end position="109"/>
    </location>
</feature>
<dbReference type="GO" id="GO:0001671">
    <property type="term" value="F:ATPase activator activity"/>
    <property type="evidence" value="ECO:0007669"/>
    <property type="project" value="TreeGrafter"/>
</dbReference>
<dbReference type="FunFam" id="1.10.287.110:FF:000001">
    <property type="entry name" value="Import inner membrane translocase subunit tim14"/>
    <property type="match status" value="1"/>
</dbReference>
<dbReference type="EMBL" id="HBEC01027186">
    <property type="protein sequence ID" value="CAD8294475.1"/>
    <property type="molecule type" value="Transcribed_RNA"/>
</dbReference>
<dbReference type="PROSITE" id="PS50076">
    <property type="entry name" value="DNAJ_2"/>
    <property type="match status" value="1"/>
</dbReference>
<evidence type="ECO:0000256" key="8">
    <source>
        <dbReference type="ARBA" id="ARBA00059031"/>
    </source>
</evidence>
<organism evidence="11">
    <name type="scientific">Chlamydomonas euryale</name>
    <dbReference type="NCBI Taxonomy" id="1486919"/>
    <lineage>
        <taxon>Eukaryota</taxon>
        <taxon>Viridiplantae</taxon>
        <taxon>Chlorophyta</taxon>
        <taxon>core chlorophytes</taxon>
        <taxon>Chlorophyceae</taxon>
        <taxon>CS clade</taxon>
        <taxon>Chlamydomonadales</taxon>
        <taxon>Chlamydomonadaceae</taxon>
        <taxon>Chlamydomonas</taxon>
    </lineage>
</organism>
<reference evidence="11" key="1">
    <citation type="submission" date="2021-01" db="EMBL/GenBank/DDBJ databases">
        <authorList>
            <person name="Corre E."/>
            <person name="Pelletier E."/>
            <person name="Niang G."/>
            <person name="Scheremetjew M."/>
            <person name="Finn R."/>
            <person name="Kale V."/>
            <person name="Holt S."/>
            <person name="Cochrane G."/>
            <person name="Meng A."/>
            <person name="Brown T."/>
            <person name="Cohen L."/>
        </authorList>
    </citation>
    <scope>NUCLEOTIDE SEQUENCE</scope>
    <source>
        <strain evidence="11">CCMP219</strain>
    </source>
</reference>
<dbReference type="InterPro" id="IPR001623">
    <property type="entry name" value="DnaJ_domain"/>
</dbReference>
<keyword evidence="5" id="KW-0496">Mitochondrion</keyword>
<keyword evidence="4" id="KW-1133">Transmembrane helix</keyword>
<dbReference type="GO" id="GO:0001405">
    <property type="term" value="C:PAM complex, Tim23 associated import motor"/>
    <property type="evidence" value="ECO:0007669"/>
    <property type="project" value="TreeGrafter"/>
</dbReference>
<comment type="similarity">
    <text evidence="7">Belongs to the TIM14 family.</text>
</comment>
<dbReference type="SUPFAM" id="SSF46565">
    <property type="entry name" value="Chaperone J-domain"/>
    <property type="match status" value="1"/>
</dbReference>
<protein>
    <recommendedName>
        <fullName evidence="10">J domain-containing protein</fullName>
    </recommendedName>
</protein>
<dbReference type="Gene3D" id="1.10.287.110">
    <property type="entry name" value="DnaJ domain"/>
    <property type="match status" value="1"/>
</dbReference>
<keyword evidence="3" id="KW-0999">Mitochondrion inner membrane</keyword>
<dbReference type="PANTHER" id="PTHR12763">
    <property type="match status" value="1"/>
</dbReference>
<dbReference type="PANTHER" id="PTHR12763:SF28">
    <property type="entry name" value="GEO10507P1-RELATED"/>
    <property type="match status" value="1"/>
</dbReference>
<sequence>MATPLVAGLSVAAAAFMGKQAVQAYVRFAAAPSSSFFRSSKTYYKGGFQAEMTKREAALILGLRESAGEERIKDAHRRIMIANHPDSGGSSFVAAKVNEAKDILLGKKKSGSMM</sequence>
<evidence type="ECO:0000313" key="11">
    <source>
        <dbReference type="EMBL" id="CAD8294475.1"/>
    </source>
</evidence>
<evidence type="ECO:0000256" key="2">
    <source>
        <dbReference type="ARBA" id="ARBA00022692"/>
    </source>
</evidence>